<gene>
    <name evidence="9" type="ORF">GRH90_13980</name>
</gene>
<dbReference type="Proteomes" id="UP000461443">
    <property type="component" value="Unassembled WGS sequence"/>
</dbReference>
<dbReference type="InterPro" id="IPR004701">
    <property type="entry name" value="PTS_EIIA_man-typ"/>
</dbReference>
<accession>A0A845SFP1</accession>
<dbReference type="PANTHER" id="PTHR38594:SF1">
    <property type="entry name" value="PEP-DEPENDENT DIHYDROXYACETONE KINASE, PHOSPHORYL DONOR SUBUNIT DHAM"/>
    <property type="match status" value="1"/>
</dbReference>
<dbReference type="NCBIfam" id="TIGR01003">
    <property type="entry name" value="PTS_HPr_family"/>
    <property type="match status" value="1"/>
</dbReference>
<dbReference type="InterPro" id="IPR039643">
    <property type="entry name" value="DhaM"/>
</dbReference>
<dbReference type="RefSeq" id="WP_162366567.1">
    <property type="nucleotide sequence ID" value="NZ_WUBS01000009.1"/>
</dbReference>
<dbReference type="GO" id="GO:0019563">
    <property type="term" value="P:glycerol catabolic process"/>
    <property type="evidence" value="ECO:0007669"/>
    <property type="project" value="InterPro"/>
</dbReference>
<reference evidence="9 10" key="1">
    <citation type="submission" date="2019-12" db="EMBL/GenBank/DDBJ databases">
        <authorList>
            <person name="Lee S.D."/>
        </authorList>
    </citation>
    <scope>NUCLEOTIDE SEQUENCE [LARGE SCALE GENOMIC DNA]</scope>
    <source>
        <strain evidence="9 10">SAP-6</strain>
    </source>
</reference>
<evidence type="ECO:0000256" key="6">
    <source>
        <dbReference type="ARBA" id="ARBA00046577"/>
    </source>
</evidence>
<comment type="catalytic activity">
    <reaction evidence="1">
        <text>dihydroxyacetone + phosphoenolpyruvate = dihydroxyacetone phosphate + pyruvate</text>
        <dbReference type="Rhea" id="RHEA:18381"/>
        <dbReference type="ChEBI" id="CHEBI:15361"/>
        <dbReference type="ChEBI" id="CHEBI:16016"/>
        <dbReference type="ChEBI" id="CHEBI:57642"/>
        <dbReference type="ChEBI" id="CHEBI:58702"/>
        <dbReference type="EC" id="2.7.1.121"/>
    </reaction>
</comment>
<dbReference type="AlphaFoldDB" id="A0A845SFP1"/>
<dbReference type="Gene3D" id="1.10.274.10">
    <property type="entry name" value="PtsI, HPr-binding domain"/>
    <property type="match status" value="1"/>
</dbReference>
<dbReference type="NCBIfam" id="NF008478">
    <property type="entry name" value="PRK11377.1"/>
    <property type="match status" value="1"/>
</dbReference>
<dbReference type="GO" id="GO:0016020">
    <property type="term" value="C:membrane"/>
    <property type="evidence" value="ECO:0007669"/>
    <property type="project" value="InterPro"/>
</dbReference>
<comment type="caution">
    <text evidence="9">The sequence shown here is derived from an EMBL/GenBank/DDBJ whole genome shotgun (WGS) entry which is preliminary data.</text>
</comment>
<evidence type="ECO:0000256" key="3">
    <source>
        <dbReference type="ARBA" id="ARBA00007837"/>
    </source>
</evidence>
<dbReference type="PRINTS" id="PR00107">
    <property type="entry name" value="PHOSPHOCPHPR"/>
</dbReference>
<evidence type="ECO:0000256" key="1">
    <source>
        <dbReference type="ARBA" id="ARBA00001113"/>
    </source>
</evidence>
<keyword evidence="10" id="KW-1185">Reference proteome</keyword>
<dbReference type="GO" id="GO:0047324">
    <property type="term" value="F:phosphoenolpyruvate-glycerone phosphotransferase activity"/>
    <property type="evidence" value="ECO:0007669"/>
    <property type="project" value="UniProtKB-EC"/>
</dbReference>
<sequence length="492" mass="51260">MVNIVVVSHSLLLAQGVAQLAEQMIQGGCRLAIAAGVDDEAHPIGTDAVKVMEAIASVDDPAGVLVLMDLGSALLSAETALELLDRDMAQRVRLCAAPLVEGTLAAVVAASAGGDLPRVTTEALGALAAKARQLGEPADQPAAGPATPVMPADGQSVSWKVLNPNGLHVRPAAQLAGVLAPFKADLLLQKEGRGVDPRSLNQLATLQVRQGDTIRLLASGPEAQQALDAFSTLARRGFGEHVDARAGMVLGGIPVPPGGIRAPVLKLRPARYHARSETISRAQVTGQQQRLRSAMAATRGDLRRLAHRAGDAMGPDQAAIFSAHALLIEDEDLLRAFDQRIARQLAGAEAAVQHELLAMAGEYLAMEDPYLRARELDIRDILNRVLGHLGAGPVAPLSIGDGDGVLLVAEELMPSEMIGLERQKVKGICLSEGNIWSHSAILARAQGIPMVVGVSGCMQATRTGQMAALDMTTGSLTVDKPAGGKKAGLDEA</sequence>
<dbReference type="PANTHER" id="PTHR38594">
    <property type="entry name" value="PEP-DEPENDENT DIHYDROXYACETONE KINASE, PHOSPHORYL DONOR SUBUNIT DHAM"/>
    <property type="match status" value="1"/>
</dbReference>
<dbReference type="InterPro" id="IPR012844">
    <property type="entry name" value="DhaM_N"/>
</dbReference>
<evidence type="ECO:0000259" key="8">
    <source>
        <dbReference type="PROSITE" id="PS51350"/>
    </source>
</evidence>
<dbReference type="EC" id="2.7.1.121" evidence="4"/>
<evidence type="ECO:0000256" key="4">
    <source>
        <dbReference type="ARBA" id="ARBA00012095"/>
    </source>
</evidence>
<dbReference type="EMBL" id="WUBS01000009">
    <property type="protein sequence ID" value="NDL63853.1"/>
    <property type="molecule type" value="Genomic_DNA"/>
</dbReference>
<dbReference type="Pfam" id="PF05524">
    <property type="entry name" value="PEP-utilisers_N"/>
    <property type="match status" value="1"/>
</dbReference>
<feature type="domain" description="HPr" evidence="8">
    <location>
        <begin position="154"/>
        <end position="241"/>
    </location>
</feature>
<dbReference type="Pfam" id="PF00391">
    <property type="entry name" value="PEP-utilizers"/>
    <property type="match status" value="1"/>
</dbReference>
<comment type="similarity">
    <text evidence="3">Belongs to the PEP-utilizing enzyme family.</text>
</comment>
<dbReference type="NCBIfam" id="TIGR02364">
    <property type="entry name" value="dha_pts"/>
    <property type="match status" value="1"/>
</dbReference>
<dbReference type="Gene3D" id="3.40.50.510">
    <property type="entry name" value="Phosphotransferase system, mannose-type IIA component"/>
    <property type="match status" value="1"/>
</dbReference>
<dbReference type="InterPro" id="IPR008279">
    <property type="entry name" value="PEP-util_enz_mobile_dom"/>
</dbReference>
<name>A0A845SFP1_9GAMM</name>
<evidence type="ECO:0000313" key="10">
    <source>
        <dbReference type="Proteomes" id="UP000461443"/>
    </source>
</evidence>
<dbReference type="Pfam" id="PF03610">
    <property type="entry name" value="EIIA-man"/>
    <property type="match status" value="1"/>
</dbReference>
<feature type="domain" description="PTS EIIA type-4" evidence="7">
    <location>
        <begin position="1"/>
        <end position="134"/>
    </location>
</feature>
<dbReference type="InterPro" id="IPR008731">
    <property type="entry name" value="PTS_EIN"/>
</dbReference>
<dbReference type="GO" id="GO:0009401">
    <property type="term" value="P:phosphoenolpyruvate-dependent sugar phosphotransferase system"/>
    <property type="evidence" value="ECO:0007669"/>
    <property type="project" value="InterPro"/>
</dbReference>
<evidence type="ECO:0000259" key="7">
    <source>
        <dbReference type="PROSITE" id="PS51096"/>
    </source>
</evidence>
<evidence type="ECO:0000256" key="2">
    <source>
        <dbReference type="ARBA" id="ARBA00002788"/>
    </source>
</evidence>
<dbReference type="Pfam" id="PF00381">
    <property type="entry name" value="PTS-HPr"/>
    <property type="match status" value="1"/>
</dbReference>
<dbReference type="PROSITE" id="PS51350">
    <property type="entry name" value="PTS_HPR_DOM"/>
    <property type="match status" value="1"/>
</dbReference>
<reference evidence="9 10" key="2">
    <citation type="submission" date="2020-02" db="EMBL/GenBank/DDBJ databases">
        <title>The new genus of Enterobacteriales.</title>
        <authorList>
            <person name="Kim I.S."/>
        </authorList>
    </citation>
    <scope>NUCLEOTIDE SEQUENCE [LARGE SCALE GENOMIC DNA]</scope>
    <source>
        <strain evidence="9 10">SAP-6</strain>
    </source>
</reference>
<dbReference type="InterPro" id="IPR035895">
    <property type="entry name" value="HPr-like_sf"/>
</dbReference>
<keyword evidence="5" id="KW-0808">Transferase</keyword>
<dbReference type="Gene3D" id="3.50.30.10">
    <property type="entry name" value="Phosphohistidine domain"/>
    <property type="match status" value="1"/>
</dbReference>
<comment type="subunit">
    <text evidence="6">Homodimer. The dihydroxyacetone kinase complex is composed of a homodimer of DhaM, a homodimer of DhaK and the subunit DhaL.</text>
</comment>
<dbReference type="Gene3D" id="3.30.1340.10">
    <property type="entry name" value="HPr-like"/>
    <property type="match status" value="1"/>
</dbReference>
<proteinExistence type="inferred from homology"/>
<dbReference type="InterPro" id="IPR001020">
    <property type="entry name" value="PTS_HPr_His_P_site"/>
</dbReference>
<evidence type="ECO:0000256" key="5">
    <source>
        <dbReference type="ARBA" id="ARBA00022679"/>
    </source>
</evidence>
<dbReference type="PROSITE" id="PS00369">
    <property type="entry name" value="PTS_HPR_HIS"/>
    <property type="match status" value="1"/>
</dbReference>
<dbReference type="InterPro" id="IPR000032">
    <property type="entry name" value="HPr-like"/>
</dbReference>
<dbReference type="SUPFAM" id="SSF53062">
    <property type="entry name" value="PTS system fructose IIA component-like"/>
    <property type="match status" value="1"/>
</dbReference>
<protein>
    <recommendedName>
        <fullName evidence="4">phosphoenolpyruvate--glycerone phosphotransferase</fullName>
        <ecNumber evidence="4">2.7.1.121</ecNumber>
    </recommendedName>
</protein>
<organism evidence="9 10">
    <name type="scientific">Acerihabitans arboris</name>
    <dbReference type="NCBI Taxonomy" id="2691583"/>
    <lineage>
        <taxon>Bacteria</taxon>
        <taxon>Pseudomonadati</taxon>
        <taxon>Pseudomonadota</taxon>
        <taxon>Gammaproteobacteria</taxon>
        <taxon>Enterobacterales</taxon>
        <taxon>Pectobacteriaceae</taxon>
        <taxon>Acerihabitans</taxon>
    </lineage>
</organism>
<dbReference type="InterPro" id="IPR036662">
    <property type="entry name" value="PTS_EIIA_man-typ_sf"/>
</dbReference>
<dbReference type="InterPro" id="IPR036637">
    <property type="entry name" value="Phosphohistidine_dom_sf"/>
</dbReference>
<dbReference type="CDD" id="cd00367">
    <property type="entry name" value="PTS-HPr_like"/>
    <property type="match status" value="1"/>
</dbReference>
<dbReference type="SUPFAM" id="SSF52009">
    <property type="entry name" value="Phosphohistidine domain"/>
    <property type="match status" value="1"/>
</dbReference>
<evidence type="ECO:0000313" key="9">
    <source>
        <dbReference type="EMBL" id="NDL63853.1"/>
    </source>
</evidence>
<dbReference type="SUPFAM" id="SSF47831">
    <property type="entry name" value="Enzyme I of the PEP:sugar phosphotransferase system HPr-binding (sub)domain"/>
    <property type="match status" value="1"/>
</dbReference>
<dbReference type="SUPFAM" id="SSF55594">
    <property type="entry name" value="HPr-like"/>
    <property type="match status" value="1"/>
</dbReference>
<comment type="function">
    <text evidence="2">Component of the dihydroxyacetone kinase complex, which is responsible for the phosphoenolpyruvate (PEP)-dependent phosphorylation of dihydroxyacetone. DhaM serves as the phosphoryl donor. Is phosphorylated by phosphoenolpyruvate in an EI- and HPr-dependent reaction, and a phosphorelay system on histidine residues finally leads to phosphoryl transfer to DhaL and dihydroxyacetone.</text>
</comment>
<dbReference type="PROSITE" id="PS51096">
    <property type="entry name" value="PTS_EIIA_TYPE_4"/>
    <property type="match status" value="1"/>
</dbReference>
<dbReference type="InterPro" id="IPR036618">
    <property type="entry name" value="PtsI_HPr-bd_sf"/>
</dbReference>